<feature type="transmembrane region" description="Helical" evidence="2">
    <location>
        <begin position="62"/>
        <end position="81"/>
    </location>
</feature>
<dbReference type="RefSeq" id="WP_015802139.1">
    <property type="nucleotide sequence ID" value="NC_013093.1"/>
</dbReference>
<feature type="transmembrane region" description="Helical" evidence="2">
    <location>
        <begin position="38"/>
        <end position="55"/>
    </location>
</feature>
<keyword evidence="4" id="KW-1185">Reference proteome</keyword>
<proteinExistence type="predicted"/>
<evidence type="ECO:0000256" key="2">
    <source>
        <dbReference type="SAM" id="Phobius"/>
    </source>
</evidence>
<accession>C6W9N4</accession>
<feature type="compositionally biased region" description="Basic and acidic residues" evidence="1">
    <location>
        <begin position="271"/>
        <end position="280"/>
    </location>
</feature>
<feature type="region of interest" description="Disordered" evidence="1">
    <location>
        <begin position="263"/>
        <end position="333"/>
    </location>
</feature>
<name>C6W9N4_ACTMD</name>
<dbReference type="eggNOG" id="COG1914">
    <property type="taxonomic scope" value="Bacteria"/>
</dbReference>
<gene>
    <name evidence="3" type="ordered locus">Amir_3349</name>
</gene>
<evidence type="ECO:0000313" key="4">
    <source>
        <dbReference type="Proteomes" id="UP000002213"/>
    </source>
</evidence>
<dbReference type="Proteomes" id="UP000002213">
    <property type="component" value="Chromosome"/>
</dbReference>
<dbReference type="HOGENOM" id="CLU_833228_0_0_11"/>
<keyword evidence="2" id="KW-1133">Transmembrane helix</keyword>
<reference evidence="3 4" key="1">
    <citation type="journal article" date="2009" name="Stand. Genomic Sci.">
        <title>Complete genome sequence of Actinosynnema mirum type strain (101).</title>
        <authorList>
            <person name="Land M."/>
            <person name="Lapidus A."/>
            <person name="Mayilraj S."/>
            <person name="Chen F."/>
            <person name="Copeland A."/>
            <person name="Del Rio T.G."/>
            <person name="Nolan M."/>
            <person name="Lucas S."/>
            <person name="Tice H."/>
            <person name="Cheng J.F."/>
            <person name="Chertkov O."/>
            <person name="Bruce D."/>
            <person name="Goodwin L."/>
            <person name="Pitluck S."/>
            <person name="Rohde M."/>
            <person name="Goker M."/>
            <person name="Pati A."/>
            <person name="Ivanova N."/>
            <person name="Mavromatis K."/>
            <person name="Chen A."/>
            <person name="Palaniappan K."/>
            <person name="Hauser L."/>
            <person name="Chang Y.J."/>
            <person name="Jeffries C.C."/>
            <person name="Brettin T."/>
            <person name="Detter J.C."/>
            <person name="Han C."/>
            <person name="Chain P."/>
            <person name="Tindall B.J."/>
            <person name="Bristow J."/>
            <person name="Eisen J.A."/>
            <person name="Markowitz V."/>
            <person name="Hugenholtz P."/>
            <person name="Kyrpides N.C."/>
            <person name="Klenk H.P."/>
        </authorList>
    </citation>
    <scope>NUCLEOTIDE SEQUENCE [LARGE SCALE GENOMIC DNA]</scope>
    <source>
        <strain evidence="4">ATCC 29888 / DSM 43827 / JCM 3225 / NBRC 14064 / NCIMB 13271 / NRRL B-12336 / IMRU 3971 / 101</strain>
    </source>
</reference>
<sequence>MKKVLAVTLGILTAIGGFVDIGDLVANAETGARFGMGLGWVVVVGVVGICVYAEMVTSVHHLLWVPVAAFVVRVVLWRVRFETVERVFGLAGLALVVFVVALVQLDPSWRDLDAQAVEFGPAGAEDWPTYAFFGVTFGAALETGPSSGYTVAQYFGRRWGKRVPPRQAAPSRTVELARDPDGTLVVVAPLSGGRALADRFGGALGRSLAGPRARSQRGDDHLEVEDVAAGVRAHAGGGRRSAGPGEGVVHVHAAGRVVVVRRGQRAPGPRARADQRRRFDGGGLGVGPVRPGAERAARAVPRRPRLVRVTGVRGDGRGGEQQADGGRGEGESL</sequence>
<keyword evidence="2" id="KW-0812">Transmembrane</keyword>
<evidence type="ECO:0000313" key="3">
    <source>
        <dbReference type="EMBL" id="ACU37251.1"/>
    </source>
</evidence>
<keyword evidence="2" id="KW-0472">Membrane</keyword>
<dbReference type="STRING" id="446462.Amir_3349"/>
<dbReference type="EMBL" id="CP001630">
    <property type="protein sequence ID" value="ACU37251.1"/>
    <property type="molecule type" value="Genomic_DNA"/>
</dbReference>
<dbReference type="KEGG" id="ami:Amir_3349"/>
<feature type="transmembrane region" description="Helical" evidence="2">
    <location>
        <begin position="87"/>
        <end position="105"/>
    </location>
</feature>
<organism evidence="3 4">
    <name type="scientific">Actinosynnema mirum (strain ATCC 29888 / DSM 43827 / JCM 3225 / NBRC 14064 / NCIMB 13271 / NRRL B-12336 / IMRU 3971 / 101)</name>
    <dbReference type="NCBI Taxonomy" id="446462"/>
    <lineage>
        <taxon>Bacteria</taxon>
        <taxon>Bacillati</taxon>
        <taxon>Actinomycetota</taxon>
        <taxon>Actinomycetes</taxon>
        <taxon>Pseudonocardiales</taxon>
        <taxon>Pseudonocardiaceae</taxon>
        <taxon>Actinosynnema</taxon>
    </lineage>
</organism>
<protein>
    <submittedName>
        <fullName evidence="3">Uncharacterized protein</fullName>
    </submittedName>
</protein>
<dbReference type="AlphaFoldDB" id="C6W9N4"/>
<evidence type="ECO:0000256" key="1">
    <source>
        <dbReference type="SAM" id="MobiDB-lite"/>
    </source>
</evidence>